<dbReference type="STRING" id="1094466.KQS_01250"/>
<evidence type="ECO:0000313" key="1">
    <source>
        <dbReference type="EMBL" id="CCG52245.1"/>
    </source>
</evidence>
<dbReference type="eggNOG" id="COG4704">
    <property type="taxonomic scope" value="Bacteria"/>
</dbReference>
<dbReference type="AlphaFoldDB" id="H8XNX8"/>
<dbReference type="HOGENOM" id="CLU_125018_2_0_10"/>
<dbReference type="PATRIC" id="fig|1094466.5.peg.245"/>
<accession>H8XNX8</accession>
<dbReference type="OrthoDB" id="9788332at2"/>
<dbReference type="InterPro" id="IPR018673">
    <property type="entry name" value="DUF2141"/>
</dbReference>
<proteinExistence type="predicted"/>
<organism evidence="1 2">
    <name type="scientific">Flavobacterium indicum (strain DSM 17447 / CIP 109464 / GPTSA100-9)</name>
    <dbReference type="NCBI Taxonomy" id="1094466"/>
    <lineage>
        <taxon>Bacteria</taxon>
        <taxon>Pseudomonadati</taxon>
        <taxon>Bacteroidota</taxon>
        <taxon>Flavobacteriia</taxon>
        <taxon>Flavobacteriales</taxon>
        <taxon>Flavobacteriaceae</taxon>
        <taxon>Flavobacterium</taxon>
    </lineage>
</organism>
<dbReference type="EMBL" id="HE774682">
    <property type="protein sequence ID" value="CCG52245.1"/>
    <property type="molecule type" value="Genomic_DNA"/>
</dbReference>
<evidence type="ECO:0000313" key="2">
    <source>
        <dbReference type="Proteomes" id="UP000007599"/>
    </source>
</evidence>
<gene>
    <name evidence="1" type="ordered locus">KQS_01250</name>
</gene>
<dbReference type="Pfam" id="PF09912">
    <property type="entry name" value="DUF2141"/>
    <property type="match status" value="1"/>
</dbReference>
<reference evidence="1 2" key="1">
    <citation type="journal article" date="2012" name="J. Bacteriol.">
        <title>Complete Genome Sequence of Flavobacterium indicum GPSTA100-9T, Isolated from Warm Spring Water.</title>
        <authorList>
            <person name="Barbier P."/>
            <person name="Houel A."/>
            <person name="Loux V."/>
            <person name="Poulain J."/>
            <person name="Bernardet J.F."/>
            <person name="Touchon M."/>
            <person name="Duchaud E."/>
        </authorList>
    </citation>
    <scope>NUCLEOTIDE SEQUENCE [LARGE SCALE GENOMIC DNA]</scope>
    <source>
        <strain evidence="2">DSM 17447 / CIP 109464 / GPTSA100-9</strain>
    </source>
</reference>
<keyword evidence="2" id="KW-1185">Reference proteome</keyword>
<name>H8XNX8_FLAIG</name>
<dbReference type="KEGG" id="fin:KQS_01250"/>
<dbReference type="Proteomes" id="UP000007599">
    <property type="component" value="Chromosome I"/>
</dbReference>
<protein>
    <recommendedName>
        <fullName evidence="3">DUF2141 domain-containing protein</fullName>
    </recommendedName>
</protein>
<dbReference type="RefSeq" id="WP_014387389.1">
    <property type="nucleotide sequence ID" value="NC_017025.1"/>
</dbReference>
<evidence type="ECO:0008006" key="3">
    <source>
        <dbReference type="Google" id="ProtNLM"/>
    </source>
</evidence>
<sequence>MFKVFLIMFLFLMNTIVGQNKKLTIEVTGFENNKGQVVVGLCNSEKTFLKVFVYGKTQKIENKKAIIVFDNIPVGEYAVCIFHDENLNNKLDSNFFKIPTEDFGFSNNVRGYFGPPEYKEAKFMLHSNKNISIKVN</sequence>
<reference evidence="2" key="2">
    <citation type="submission" date="2012-03" db="EMBL/GenBank/DDBJ databases">
        <title>Complete genome sequence of Flavobacterium indicum GPTSA100-9T, isolated from warm spring water.</title>
        <authorList>
            <person name="Barbier P."/>
            <person name="Houel A."/>
            <person name="Loux V."/>
            <person name="Poulain J."/>
            <person name="Bernardet J.-F."/>
            <person name="Touchon M."/>
            <person name="Duchaud E."/>
        </authorList>
    </citation>
    <scope>NUCLEOTIDE SEQUENCE [LARGE SCALE GENOMIC DNA]</scope>
    <source>
        <strain evidence="2">DSM 17447 / CIP 109464 / GPTSA100-9</strain>
    </source>
</reference>